<evidence type="ECO:0008006" key="3">
    <source>
        <dbReference type="Google" id="ProtNLM"/>
    </source>
</evidence>
<proteinExistence type="predicted"/>
<accession>A0A8D5FUJ1</accession>
<dbReference type="EMBL" id="AP024086">
    <property type="protein sequence ID" value="BCL60137.1"/>
    <property type="molecule type" value="Genomic_DNA"/>
</dbReference>
<reference evidence="1" key="1">
    <citation type="submission" date="2020-09" db="EMBL/GenBank/DDBJ databases">
        <title>Desulfogranum mesoprofundum gen. nov., sp. nov., a novel mesophilic, sulfate-reducing chemolithoautotroph isolated from a deep-sea hydrothermal vent chimney in the Suiyo Seamount.</title>
        <authorList>
            <person name="Hashimoto Y."/>
            <person name="Nakagawa S."/>
        </authorList>
    </citation>
    <scope>NUCLEOTIDE SEQUENCE</scope>
    <source>
        <strain evidence="1">KT2</strain>
    </source>
</reference>
<organism evidence="1 2">
    <name type="scientific">Desulfomarina profundi</name>
    <dbReference type="NCBI Taxonomy" id="2772557"/>
    <lineage>
        <taxon>Bacteria</taxon>
        <taxon>Pseudomonadati</taxon>
        <taxon>Thermodesulfobacteriota</taxon>
        <taxon>Desulfobulbia</taxon>
        <taxon>Desulfobulbales</taxon>
        <taxon>Desulfobulbaceae</taxon>
        <taxon>Desulfomarina</taxon>
    </lineage>
</organism>
<name>A0A8D5FUJ1_9BACT</name>
<sequence length="91" mass="10592">MEEKIKITFYRSKLCPRCFLAGKYLRAAIKEDSTIDVEEVDILSSPLRFMETGIRMIPALVIGKETLSSIYLNRKSIEDFISRHKQNNRKP</sequence>
<dbReference type="AlphaFoldDB" id="A0A8D5FUJ1"/>
<gene>
    <name evidence="1" type="ORF">DGMP_08300</name>
</gene>
<keyword evidence="2" id="KW-1185">Reference proteome</keyword>
<evidence type="ECO:0000313" key="1">
    <source>
        <dbReference type="EMBL" id="BCL60137.1"/>
    </source>
</evidence>
<dbReference type="Proteomes" id="UP000826725">
    <property type="component" value="Chromosome"/>
</dbReference>
<dbReference type="CDD" id="cd01659">
    <property type="entry name" value="TRX_superfamily"/>
    <property type="match status" value="1"/>
</dbReference>
<dbReference type="KEGG" id="dbk:DGMP_08300"/>
<evidence type="ECO:0000313" key="2">
    <source>
        <dbReference type="Proteomes" id="UP000826725"/>
    </source>
</evidence>
<dbReference type="RefSeq" id="WP_228856303.1">
    <property type="nucleotide sequence ID" value="NZ_AP024086.1"/>
</dbReference>
<protein>
    <recommendedName>
        <fullName evidence="3">Glutaredoxin</fullName>
    </recommendedName>
</protein>